<proteinExistence type="predicted"/>
<accession>A0A2L2XHU0</accession>
<dbReference type="SUPFAM" id="SSF52467">
    <property type="entry name" value="DHS-like NAD/FAD-binding domain"/>
    <property type="match status" value="1"/>
</dbReference>
<dbReference type="OrthoDB" id="1803978at2"/>
<sequence>MFLLYDKSYDKIVDELAQEIKDKKIIPFIGAGMSKNLGLPGWESMIELVAQDLEIDPDILGCHGDYLQICEYHIIKNGGSKNRISKLIDRSLRSVEVDIGSSLVHRYLVGMHFPLIYTTNFDELIETAFRHHRVPYCRIATLDDIICAGENVTQIVKFHGTLDHDETLIISETDYHNRLDMEGALDIKLRSDLLGKTVLFLGYSFRDLDIRYMWSKLFKVMKTNCKAYMVTVKPNFVFDAVYGRKGMKIICLDSDNYKEDFTRFMEELYNRVK</sequence>
<dbReference type="AlphaFoldDB" id="A0A2L2XHU0"/>
<gene>
    <name evidence="1" type="ORF">DCCM_4673</name>
</gene>
<dbReference type="EMBL" id="BFAV01000172">
    <property type="protein sequence ID" value="GBF35544.1"/>
    <property type="molecule type" value="Genomic_DNA"/>
</dbReference>
<evidence type="ECO:0000313" key="2">
    <source>
        <dbReference type="Proteomes" id="UP000239549"/>
    </source>
</evidence>
<comment type="caution">
    <text evidence="1">The sequence shown here is derived from an EMBL/GenBank/DDBJ whole genome shotgun (WGS) entry which is preliminary data.</text>
</comment>
<protein>
    <submittedName>
        <fullName evidence="1">NAD-dependent protein deacetylases</fullName>
    </submittedName>
</protein>
<dbReference type="Pfam" id="PF13289">
    <property type="entry name" value="SIR2_2"/>
    <property type="match status" value="1"/>
</dbReference>
<name>A0A2L2XHU0_9FIRM</name>
<dbReference type="Proteomes" id="UP000239549">
    <property type="component" value="Unassembled WGS sequence"/>
</dbReference>
<dbReference type="RefSeq" id="WP_104373605.1">
    <property type="nucleotide sequence ID" value="NZ_BFAV01000172.1"/>
</dbReference>
<dbReference type="Gene3D" id="3.40.50.1220">
    <property type="entry name" value="TPP-binding domain"/>
    <property type="match status" value="1"/>
</dbReference>
<dbReference type="InterPro" id="IPR029035">
    <property type="entry name" value="DHS-like_NAD/FAD-binding_dom"/>
</dbReference>
<reference evidence="2" key="1">
    <citation type="submission" date="2018-02" db="EMBL/GenBank/DDBJ databases">
        <title>Genome sequence of Desulfocucumis palustris strain NAW-5.</title>
        <authorList>
            <person name="Watanabe M."/>
            <person name="Kojima H."/>
            <person name="Fukui M."/>
        </authorList>
    </citation>
    <scope>NUCLEOTIDE SEQUENCE [LARGE SCALE GENOMIC DNA]</scope>
    <source>
        <strain evidence="2">NAW-5</strain>
    </source>
</reference>
<evidence type="ECO:0000313" key="1">
    <source>
        <dbReference type="EMBL" id="GBF35544.1"/>
    </source>
</evidence>
<keyword evidence="2" id="KW-1185">Reference proteome</keyword>
<organism evidence="1 2">
    <name type="scientific">Desulfocucumis palustris</name>
    <dbReference type="NCBI Taxonomy" id="1898651"/>
    <lineage>
        <taxon>Bacteria</taxon>
        <taxon>Bacillati</taxon>
        <taxon>Bacillota</taxon>
        <taxon>Clostridia</taxon>
        <taxon>Eubacteriales</taxon>
        <taxon>Desulfocucumaceae</taxon>
        <taxon>Desulfocucumis</taxon>
    </lineage>
</organism>